<feature type="region of interest" description="Disordered" evidence="3">
    <location>
        <begin position="322"/>
        <end position="347"/>
    </location>
</feature>
<feature type="compositionally biased region" description="Basic and acidic residues" evidence="3">
    <location>
        <begin position="438"/>
        <end position="449"/>
    </location>
</feature>
<accession>A0ABP0PY32</accession>
<protein>
    <submittedName>
        <fullName evidence="4">Uncharacterized protein</fullName>
    </submittedName>
</protein>
<dbReference type="PANTHER" id="PTHR46093:SF3">
    <property type="entry name" value="ACYL-COA-BINDING DOMAIN-CONTAINING PROTEIN 4"/>
    <property type="match status" value="1"/>
</dbReference>
<evidence type="ECO:0000313" key="5">
    <source>
        <dbReference type="Proteomes" id="UP001642484"/>
    </source>
</evidence>
<sequence length="469" mass="51760">MIKRQRRPMKVMKAIETKLAKGPSLVLWSGPRGTEEDLEVYFGGKGKTSCFRDLHALDTSTYTWLLGEQTGEQVGHLKAALLSALGPSIGIPMPFRPKDSALGTPENVFVQCGFKAPARVVPHPRATVLWRPPLLGAESEDTLHDIPTSQDSSTSGGSPYLSNQIHMLDDLGISERHRSLLIHGGFCMETPEIVRVLDLGRMLWSRLRTHGTPPVGRFSHSLSLSEDDAIVFGGWSGATNQAAGVTFALREKVTADEEDEKPTASPDESCDFCMTLRTADMQWVQNKYIGTAPTRRYGHTATAIGPHVIIFGGWAADSEASRRGGISLPQSRCRDGRRSHERTSQTTVGVGGLLRQIQCSSFQQYPILQQLVKAALANERPNVRRSPPGSPREPVVEVVQECHPPSSAQNSARSEKSLDSLSTVQSFEIPDEGSEEEQERRVDECQEVDRRSDGLGLRAWGSWLRRKFW</sequence>
<proteinExistence type="predicted"/>
<feature type="region of interest" description="Disordered" evidence="3">
    <location>
        <begin position="403"/>
        <end position="449"/>
    </location>
</feature>
<gene>
    <name evidence="4" type="ORF">CCMP2556_LOCUS39650</name>
</gene>
<keyword evidence="2" id="KW-0677">Repeat</keyword>
<keyword evidence="5" id="KW-1185">Reference proteome</keyword>
<dbReference type="InterPro" id="IPR015915">
    <property type="entry name" value="Kelch-typ_b-propeller"/>
</dbReference>
<dbReference type="SUPFAM" id="SSF50965">
    <property type="entry name" value="Galactose oxidase, central domain"/>
    <property type="match status" value="1"/>
</dbReference>
<comment type="caution">
    <text evidence="4">The sequence shown here is derived from an EMBL/GenBank/DDBJ whole genome shotgun (WGS) entry which is preliminary data.</text>
</comment>
<feature type="compositionally biased region" description="Basic and acidic residues" evidence="3">
    <location>
        <begin position="332"/>
        <end position="343"/>
    </location>
</feature>
<evidence type="ECO:0000256" key="3">
    <source>
        <dbReference type="SAM" id="MobiDB-lite"/>
    </source>
</evidence>
<dbReference type="InterPro" id="IPR011043">
    <property type="entry name" value="Gal_Oxase/kelch_b-propeller"/>
</dbReference>
<evidence type="ECO:0000256" key="1">
    <source>
        <dbReference type="ARBA" id="ARBA00022441"/>
    </source>
</evidence>
<organism evidence="4 5">
    <name type="scientific">Durusdinium trenchii</name>
    <dbReference type="NCBI Taxonomy" id="1381693"/>
    <lineage>
        <taxon>Eukaryota</taxon>
        <taxon>Sar</taxon>
        <taxon>Alveolata</taxon>
        <taxon>Dinophyceae</taxon>
        <taxon>Suessiales</taxon>
        <taxon>Symbiodiniaceae</taxon>
        <taxon>Durusdinium</taxon>
    </lineage>
</organism>
<name>A0ABP0PY32_9DINO</name>
<evidence type="ECO:0000256" key="2">
    <source>
        <dbReference type="ARBA" id="ARBA00022737"/>
    </source>
</evidence>
<dbReference type="PANTHER" id="PTHR46093">
    <property type="entry name" value="ACYL-COA-BINDING DOMAIN-CONTAINING PROTEIN 5"/>
    <property type="match status" value="1"/>
</dbReference>
<keyword evidence="1" id="KW-0880">Kelch repeat</keyword>
<evidence type="ECO:0000313" key="4">
    <source>
        <dbReference type="EMBL" id="CAK9080921.1"/>
    </source>
</evidence>
<dbReference type="Gene3D" id="2.120.10.80">
    <property type="entry name" value="Kelch-type beta propeller"/>
    <property type="match status" value="1"/>
</dbReference>
<dbReference type="EMBL" id="CAXAMN010023795">
    <property type="protein sequence ID" value="CAK9080921.1"/>
    <property type="molecule type" value="Genomic_DNA"/>
</dbReference>
<reference evidence="4 5" key="1">
    <citation type="submission" date="2024-02" db="EMBL/GenBank/DDBJ databases">
        <authorList>
            <person name="Chen Y."/>
            <person name="Shah S."/>
            <person name="Dougan E. K."/>
            <person name="Thang M."/>
            <person name="Chan C."/>
        </authorList>
    </citation>
    <scope>NUCLEOTIDE SEQUENCE [LARGE SCALE GENOMIC DNA]</scope>
</reference>
<dbReference type="Proteomes" id="UP001642484">
    <property type="component" value="Unassembled WGS sequence"/>
</dbReference>